<evidence type="ECO:0000313" key="2">
    <source>
        <dbReference type="EMBL" id="EHQ06617.1"/>
    </source>
</evidence>
<dbReference type="AlphaFoldDB" id="H2CE65"/>
<accession>H2CE65</accession>
<feature type="chain" id="PRO_5003559709" evidence="1">
    <location>
        <begin position="37"/>
        <end position="237"/>
    </location>
</feature>
<name>H2CE65_9LEPT</name>
<evidence type="ECO:0000256" key="1">
    <source>
        <dbReference type="SAM" id="SignalP"/>
    </source>
</evidence>
<gene>
    <name evidence="2" type="ORF">Lepil_1934</name>
</gene>
<dbReference type="Proteomes" id="UP000005737">
    <property type="component" value="Unassembled WGS sequence"/>
</dbReference>
<protein>
    <submittedName>
        <fullName evidence="2">Uncharacterized protein</fullName>
    </submittedName>
</protein>
<dbReference type="EMBL" id="JH597773">
    <property type="protein sequence ID" value="EHQ06617.1"/>
    <property type="molecule type" value="Genomic_DNA"/>
</dbReference>
<proteinExistence type="predicted"/>
<keyword evidence="1" id="KW-0732">Signal</keyword>
<dbReference type="HOGENOM" id="CLU_1141464_0_0_12"/>
<dbReference type="STRING" id="183.GCA_002009735_04147"/>
<reference evidence="2 3" key="1">
    <citation type="submission" date="2011-10" db="EMBL/GenBank/DDBJ databases">
        <title>The Improved High-Quality Draft genome of Leptonema illini DSM 21528.</title>
        <authorList>
            <consortium name="US DOE Joint Genome Institute (JGI-PGF)"/>
            <person name="Lucas S."/>
            <person name="Copeland A."/>
            <person name="Lapidus A."/>
            <person name="Glavina del Rio T."/>
            <person name="Dalin E."/>
            <person name="Tice H."/>
            <person name="Bruce D."/>
            <person name="Goodwin L."/>
            <person name="Pitluck S."/>
            <person name="Peters L."/>
            <person name="Mikhailova N."/>
            <person name="Held B."/>
            <person name="Kyrpides N."/>
            <person name="Mavromatis K."/>
            <person name="Ivanova N."/>
            <person name="Markowitz V."/>
            <person name="Cheng J.-F."/>
            <person name="Hugenholtz P."/>
            <person name="Woyke T."/>
            <person name="Wu D."/>
            <person name="Gronow S."/>
            <person name="Wellnitz S."/>
            <person name="Brambilla E.-M."/>
            <person name="Klenk H.-P."/>
            <person name="Eisen J.A."/>
        </authorList>
    </citation>
    <scope>NUCLEOTIDE SEQUENCE [LARGE SCALE GENOMIC DNA]</scope>
    <source>
        <strain evidence="2 3">DSM 21528</strain>
    </source>
</reference>
<sequence>MIKAMKRLNVFFSVRSASLLTVIAALIVVSHLAAQAPETKPADMNQPAQDPGGRRLAGFAETPWMSEYTQVKDRFSALSESAASVDRIEILMAVRNQYILIKRNDVLYRYNFYKTPYEVLKLTNHDLQKEQWEEAEAVLYQVKIIQPFIASDSISKKLEVAYGPRTRSTVKPETKRGADIWELEGGFIFQWYEPYNGRPYTRTIDYISDELARRILKEREEFFSAEELDLLRKMIVR</sequence>
<organism evidence="2 3">
    <name type="scientific">Leptonema illini DSM 21528</name>
    <dbReference type="NCBI Taxonomy" id="929563"/>
    <lineage>
        <taxon>Bacteria</taxon>
        <taxon>Pseudomonadati</taxon>
        <taxon>Spirochaetota</taxon>
        <taxon>Spirochaetia</taxon>
        <taxon>Leptospirales</taxon>
        <taxon>Leptospiraceae</taxon>
        <taxon>Leptonema</taxon>
    </lineage>
</organism>
<keyword evidence="3" id="KW-1185">Reference proteome</keyword>
<evidence type="ECO:0000313" key="3">
    <source>
        <dbReference type="Proteomes" id="UP000005737"/>
    </source>
</evidence>
<feature type="signal peptide" evidence="1">
    <location>
        <begin position="1"/>
        <end position="36"/>
    </location>
</feature>